<evidence type="ECO:0000259" key="7">
    <source>
        <dbReference type="PROSITE" id="PS50850"/>
    </source>
</evidence>
<feature type="transmembrane region" description="Helical" evidence="6">
    <location>
        <begin position="449"/>
        <end position="465"/>
    </location>
</feature>
<feature type="region of interest" description="Disordered" evidence="5">
    <location>
        <begin position="71"/>
        <end position="92"/>
    </location>
</feature>
<dbReference type="Pfam" id="PF07690">
    <property type="entry name" value="MFS_1"/>
    <property type="match status" value="1"/>
</dbReference>
<keyword evidence="9" id="KW-1185">Reference proteome</keyword>
<dbReference type="EMBL" id="BLZA01000030">
    <property type="protein sequence ID" value="GHJ88292.1"/>
    <property type="molecule type" value="Genomic_DNA"/>
</dbReference>
<dbReference type="FunFam" id="1.20.1250.20:FF:000082">
    <property type="entry name" value="MFS multidrug transporter, putative"/>
    <property type="match status" value="1"/>
</dbReference>
<feature type="region of interest" description="Disordered" evidence="5">
    <location>
        <begin position="1"/>
        <end position="25"/>
    </location>
</feature>
<feature type="transmembrane region" description="Helical" evidence="6">
    <location>
        <begin position="326"/>
        <end position="344"/>
    </location>
</feature>
<sequence>MERQDPAARQTRPGHHSRRKSHFEHEVEVLERDLLDRVPSRHSGIRHADGHENFMDSGRPMDDIPLGRTGHEEAGRSCPVAPQEGTVSPCHSSDRTVAATHNGEGPLEPVIKSEKQENTVAVGLTDSQDSWADDGYLFTREGRTVWVEFSPGSTKDPFQFTKGRKWYITTVAIFYTFATSWNTGAYAVGEPSMEVDTGGTALQAAAGLGVYAWGFAIFPLVLSSGSEEFGRKPLYVVTGILYWLFFFPIVRAKSMALVLVFHFLQGGAGSVGSTMVGGTLADIWVTSERGVKMGMFALCAVLGNSLAPIAMSWVEARPDLEWRWIQWIQIIIFGAFLPAMFVIPETRDGVILRRKAARMRKEMRKQGGKDATNASVELEYRARSEVDKPKLSDLVKISLTRPIWLLVTEPIVLFFSLWISMAWGVFYALTQSIPLIFQQLYGFGTGRVGLVYLSMSIGTILSFIFNFYQEYLYRKNVATRGPEARLYAAMVGGVCFAVGCFIYAWTSFPDITYIAPCIGIVVVIFGVFCIYLGVFNFLADSYTIYASSALAGQSFMRNMVAGAFPFFTRQLYNNLTPRWGSFLFGCLATLLAVVPFVAFFYGPEIRKRSKFARALAVEEERVSREKEEARGEQNGQV</sequence>
<feature type="transmembrane region" description="Helical" evidence="6">
    <location>
        <begin position="486"/>
        <end position="505"/>
    </location>
</feature>
<evidence type="ECO:0000256" key="4">
    <source>
        <dbReference type="ARBA" id="ARBA00023136"/>
    </source>
</evidence>
<evidence type="ECO:0000256" key="3">
    <source>
        <dbReference type="ARBA" id="ARBA00022989"/>
    </source>
</evidence>
<dbReference type="InterPro" id="IPR020846">
    <property type="entry name" value="MFS_dom"/>
</dbReference>
<keyword evidence="3 6" id="KW-1133">Transmembrane helix</keyword>
<dbReference type="PANTHER" id="PTHR23502:SF134">
    <property type="entry name" value="MAJOR FACILITATOR SUPERFAMILY (MFS) PROFILE DOMAIN-CONTAINING PROTEIN-RELATED"/>
    <property type="match status" value="1"/>
</dbReference>
<feature type="transmembrane region" description="Helical" evidence="6">
    <location>
        <begin position="293"/>
        <end position="314"/>
    </location>
</feature>
<dbReference type="AlphaFoldDB" id="A0A8H3TWA0"/>
<gene>
    <name evidence="8" type="ORF">NliqN6_4694</name>
</gene>
<feature type="transmembrane region" description="Helical" evidence="6">
    <location>
        <begin position="234"/>
        <end position="250"/>
    </location>
</feature>
<evidence type="ECO:0000313" key="9">
    <source>
        <dbReference type="Proteomes" id="UP000620104"/>
    </source>
</evidence>
<reference evidence="8" key="1">
    <citation type="submission" date="2020-07" db="EMBL/GenBank/DDBJ databases">
        <title>Draft Genome Sequence of a Deep-Sea Yeast, Naganishia (Cryptococcus) liquefaciens strain N6.</title>
        <authorList>
            <person name="Han Y.W."/>
            <person name="Kajitani R."/>
            <person name="Morimoto H."/>
            <person name="Parhat M."/>
            <person name="Tsubouchi H."/>
            <person name="Bakenova O."/>
            <person name="Ogata M."/>
            <person name="Argunhan B."/>
            <person name="Aoki R."/>
            <person name="Kajiwara S."/>
            <person name="Itoh T."/>
            <person name="Iwasaki H."/>
        </authorList>
    </citation>
    <scope>NUCLEOTIDE SEQUENCE</scope>
    <source>
        <strain evidence="8">N6</strain>
    </source>
</reference>
<feature type="transmembrane region" description="Helical" evidence="6">
    <location>
        <begin position="403"/>
        <end position="429"/>
    </location>
</feature>
<evidence type="ECO:0000313" key="8">
    <source>
        <dbReference type="EMBL" id="GHJ88292.1"/>
    </source>
</evidence>
<dbReference type="InterPro" id="IPR036259">
    <property type="entry name" value="MFS_trans_sf"/>
</dbReference>
<protein>
    <recommendedName>
        <fullName evidence="7">Major facilitator superfamily (MFS) profile domain-containing protein</fullName>
    </recommendedName>
</protein>
<feature type="transmembrane region" description="Helical" evidence="6">
    <location>
        <begin position="511"/>
        <end position="535"/>
    </location>
</feature>
<evidence type="ECO:0000256" key="6">
    <source>
        <dbReference type="SAM" id="Phobius"/>
    </source>
</evidence>
<evidence type="ECO:0000256" key="2">
    <source>
        <dbReference type="ARBA" id="ARBA00022692"/>
    </source>
</evidence>
<keyword evidence="2 6" id="KW-0812">Transmembrane</keyword>
<accession>A0A8H3TWA0</accession>
<feature type="transmembrane region" description="Helical" evidence="6">
    <location>
        <begin position="542"/>
        <end position="567"/>
    </location>
</feature>
<feature type="domain" description="Major facilitator superfamily (MFS) profile" evidence="7">
    <location>
        <begin position="168"/>
        <end position="606"/>
    </location>
</feature>
<name>A0A8H3TWA0_9TREE</name>
<dbReference type="Proteomes" id="UP000620104">
    <property type="component" value="Unassembled WGS sequence"/>
</dbReference>
<keyword evidence="4 6" id="KW-0472">Membrane</keyword>
<feature type="transmembrane region" description="Helical" evidence="6">
    <location>
        <begin position="166"/>
        <end position="189"/>
    </location>
</feature>
<evidence type="ECO:0000256" key="1">
    <source>
        <dbReference type="ARBA" id="ARBA00004141"/>
    </source>
</evidence>
<dbReference type="Gene3D" id="1.20.1250.20">
    <property type="entry name" value="MFS general substrate transporter like domains"/>
    <property type="match status" value="1"/>
</dbReference>
<feature type="transmembrane region" description="Helical" evidence="6">
    <location>
        <begin position="256"/>
        <end position="281"/>
    </location>
</feature>
<organism evidence="8 9">
    <name type="scientific">Naganishia liquefaciens</name>
    <dbReference type="NCBI Taxonomy" id="104408"/>
    <lineage>
        <taxon>Eukaryota</taxon>
        <taxon>Fungi</taxon>
        <taxon>Dikarya</taxon>
        <taxon>Basidiomycota</taxon>
        <taxon>Agaricomycotina</taxon>
        <taxon>Tremellomycetes</taxon>
        <taxon>Filobasidiales</taxon>
        <taxon>Filobasidiaceae</taxon>
        <taxon>Naganishia</taxon>
    </lineage>
</organism>
<evidence type="ECO:0000256" key="5">
    <source>
        <dbReference type="SAM" id="MobiDB-lite"/>
    </source>
</evidence>
<proteinExistence type="predicted"/>
<comment type="subcellular location">
    <subcellularLocation>
        <location evidence="1">Membrane</location>
        <topology evidence="1">Multi-pass membrane protein</topology>
    </subcellularLocation>
</comment>
<comment type="caution">
    <text evidence="8">The sequence shown here is derived from an EMBL/GenBank/DDBJ whole genome shotgun (WGS) entry which is preliminary data.</text>
</comment>
<feature type="compositionally biased region" description="Basic residues" evidence="5">
    <location>
        <begin position="12"/>
        <end position="22"/>
    </location>
</feature>
<dbReference type="GO" id="GO:0022857">
    <property type="term" value="F:transmembrane transporter activity"/>
    <property type="evidence" value="ECO:0007669"/>
    <property type="project" value="InterPro"/>
</dbReference>
<feature type="transmembrane region" description="Helical" evidence="6">
    <location>
        <begin position="201"/>
        <end position="222"/>
    </location>
</feature>
<dbReference type="OrthoDB" id="5376138at2759"/>
<dbReference type="InterPro" id="IPR011701">
    <property type="entry name" value="MFS"/>
</dbReference>
<dbReference type="PROSITE" id="PS50850">
    <property type="entry name" value="MFS"/>
    <property type="match status" value="1"/>
</dbReference>
<feature type="transmembrane region" description="Helical" evidence="6">
    <location>
        <begin position="579"/>
        <end position="601"/>
    </location>
</feature>
<dbReference type="PANTHER" id="PTHR23502">
    <property type="entry name" value="MAJOR FACILITATOR SUPERFAMILY"/>
    <property type="match status" value="1"/>
</dbReference>
<dbReference type="SUPFAM" id="SSF103473">
    <property type="entry name" value="MFS general substrate transporter"/>
    <property type="match status" value="1"/>
</dbReference>
<dbReference type="GO" id="GO:0005886">
    <property type="term" value="C:plasma membrane"/>
    <property type="evidence" value="ECO:0007669"/>
    <property type="project" value="TreeGrafter"/>
</dbReference>